<keyword evidence="3" id="KW-1185">Reference proteome</keyword>
<dbReference type="SMART" id="SM00849">
    <property type="entry name" value="Lactamase_B"/>
    <property type="match status" value="1"/>
</dbReference>
<feature type="domain" description="Metallo-beta-lactamase" evidence="1">
    <location>
        <begin position="20"/>
        <end position="245"/>
    </location>
</feature>
<dbReference type="OrthoDB" id="9803916at2"/>
<dbReference type="KEGG" id="rher:EHE19_015940"/>
<dbReference type="GO" id="GO:0016740">
    <property type="term" value="F:transferase activity"/>
    <property type="evidence" value="ECO:0007669"/>
    <property type="project" value="TreeGrafter"/>
</dbReference>
<evidence type="ECO:0000259" key="1">
    <source>
        <dbReference type="SMART" id="SM00849"/>
    </source>
</evidence>
<dbReference type="InterPro" id="IPR001279">
    <property type="entry name" value="Metallo-B-lactamas"/>
</dbReference>
<dbReference type="GO" id="GO:0016787">
    <property type="term" value="F:hydrolase activity"/>
    <property type="evidence" value="ECO:0007669"/>
    <property type="project" value="UniProtKB-KW"/>
</dbReference>
<reference evidence="2 3" key="1">
    <citation type="submission" date="2020-09" db="EMBL/GenBank/DDBJ databases">
        <title>Characterization and genome sequencing of Ruminiclostridium sp. nov. MA18.</title>
        <authorList>
            <person name="Rettenmaier R."/>
            <person name="Kowollik M.-L."/>
            <person name="Liebl W."/>
            <person name="Zverlov V."/>
        </authorList>
    </citation>
    <scope>NUCLEOTIDE SEQUENCE [LARGE SCALE GENOMIC DNA]</scope>
    <source>
        <strain evidence="2 3">MA18</strain>
    </source>
</reference>
<proteinExistence type="predicted"/>
<dbReference type="InterPro" id="IPR036866">
    <property type="entry name" value="RibonucZ/Hydroxyglut_hydro"/>
</dbReference>
<dbReference type="InterPro" id="IPR041712">
    <property type="entry name" value="DHPS-like_MBL-fold"/>
</dbReference>
<dbReference type="PANTHER" id="PTHR13754:SF13">
    <property type="entry name" value="METALLO-BETA-LACTAMASE SUPERFAMILY PROTEIN (AFU_ORTHOLOGUE AFUA_3G07630)"/>
    <property type="match status" value="1"/>
</dbReference>
<accession>A0A4U7J8C8</accession>
<dbReference type="Pfam" id="PF00753">
    <property type="entry name" value="Lactamase_B"/>
    <property type="match status" value="1"/>
</dbReference>
<dbReference type="SUPFAM" id="SSF56281">
    <property type="entry name" value="Metallo-hydrolase/oxidoreductase"/>
    <property type="match status" value="1"/>
</dbReference>
<dbReference type="EMBL" id="CP061336">
    <property type="protein sequence ID" value="QNU66347.1"/>
    <property type="molecule type" value="Genomic_DNA"/>
</dbReference>
<gene>
    <name evidence="2" type="ORF">EHE19_015940</name>
</gene>
<dbReference type="CDD" id="cd07713">
    <property type="entry name" value="DHPS-like_MBL-fold"/>
    <property type="match status" value="1"/>
</dbReference>
<dbReference type="InterPro" id="IPR052926">
    <property type="entry name" value="Metallo-beta-lactamase_dom"/>
</dbReference>
<organism evidence="2 3">
    <name type="scientific">Ruminiclostridium herbifermentans</name>
    <dbReference type="NCBI Taxonomy" id="2488810"/>
    <lineage>
        <taxon>Bacteria</taxon>
        <taxon>Bacillati</taxon>
        <taxon>Bacillota</taxon>
        <taxon>Clostridia</taxon>
        <taxon>Eubacteriales</taxon>
        <taxon>Oscillospiraceae</taxon>
        <taxon>Ruminiclostridium</taxon>
    </lineage>
</organism>
<dbReference type="PANTHER" id="PTHR13754">
    <property type="entry name" value="METALLO-BETA-LACTAMASE SUPERFAMILY PROTEIN"/>
    <property type="match status" value="1"/>
</dbReference>
<dbReference type="Gene3D" id="3.60.15.10">
    <property type="entry name" value="Ribonuclease Z/Hydroxyacylglutathione hydrolase-like"/>
    <property type="match status" value="1"/>
</dbReference>
<evidence type="ECO:0000313" key="3">
    <source>
        <dbReference type="Proteomes" id="UP000306409"/>
    </source>
</evidence>
<dbReference type="Proteomes" id="UP000306409">
    <property type="component" value="Chromosome"/>
</dbReference>
<sequence>MIIKTLVENTALSKGFGSEHGLSLYIETNSRKILFDVGAGELFLENAKKLNVDISDVDYHIISHGHYDHGGGLKAFLRENTKAEVFLHRLAFEKYYALSSNDELEYIGLDEELLQNRRIVLTSDRFFINKGIQVFSNITQKEPLPISNNGLLMEQYGQTLQDAFAHEQNLIIKEDGKMLLVTGCAHNGIVNILEHFHDLKGRMPNYVVGGFHLSSRSSGNNVNPEMIDKISKYLMNTNAKFYTCHCTGIEPYNRLKAAMGDSIDYLSAGSEIAI</sequence>
<protein>
    <submittedName>
        <fullName evidence="2">MBL fold metallo-hydrolase</fullName>
    </submittedName>
</protein>
<name>A0A4U7J8C8_9FIRM</name>
<keyword evidence="2" id="KW-0378">Hydrolase</keyword>
<evidence type="ECO:0000313" key="2">
    <source>
        <dbReference type="EMBL" id="QNU66347.1"/>
    </source>
</evidence>
<dbReference type="AlphaFoldDB" id="A0A4U7J8C8"/>
<dbReference type="RefSeq" id="WP_137698951.1">
    <property type="nucleotide sequence ID" value="NZ_CP061336.1"/>
</dbReference>